<comment type="similarity">
    <text evidence="2">Belongs to the VTI1 family.</text>
</comment>
<evidence type="ECO:0000313" key="13">
    <source>
        <dbReference type="EMBL" id="KAG6965800.1"/>
    </source>
</evidence>
<evidence type="ECO:0000256" key="11">
    <source>
        <dbReference type="SAM" id="Phobius"/>
    </source>
</evidence>
<dbReference type="EMBL" id="JAENGY010000325">
    <property type="protein sequence ID" value="KAG6965800.1"/>
    <property type="molecule type" value="Genomic_DNA"/>
</dbReference>
<keyword evidence="4 11" id="KW-0812">Transmembrane</keyword>
<evidence type="ECO:0000256" key="10">
    <source>
        <dbReference type="SAM" id="MobiDB-lite"/>
    </source>
</evidence>
<dbReference type="GO" id="GO:0005794">
    <property type="term" value="C:Golgi apparatus"/>
    <property type="evidence" value="ECO:0007669"/>
    <property type="project" value="TreeGrafter"/>
</dbReference>
<keyword evidence="14" id="KW-1185">Reference proteome</keyword>
<evidence type="ECO:0000256" key="7">
    <source>
        <dbReference type="ARBA" id="ARBA00023054"/>
    </source>
</evidence>
<dbReference type="GO" id="GO:0000149">
    <property type="term" value="F:SNARE binding"/>
    <property type="evidence" value="ECO:0007669"/>
    <property type="project" value="TreeGrafter"/>
</dbReference>
<gene>
    <name evidence="13" type="ORF">JG688_00007032</name>
</gene>
<evidence type="ECO:0000256" key="8">
    <source>
        <dbReference type="ARBA" id="ARBA00023136"/>
    </source>
</evidence>
<organism evidence="13 14">
    <name type="scientific">Phytophthora aleatoria</name>
    <dbReference type="NCBI Taxonomy" id="2496075"/>
    <lineage>
        <taxon>Eukaryota</taxon>
        <taxon>Sar</taxon>
        <taxon>Stramenopiles</taxon>
        <taxon>Oomycota</taxon>
        <taxon>Peronosporomycetes</taxon>
        <taxon>Peronosporales</taxon>
        <taxon>Peronosporaceae</taxon>
        <taxon>Phytophthora</taxon>
    </lineage>
</organism>
<accession>A0A8J5IMB1</accession>
<dbReference type="FunFam" id="1.20.5.110:FF:000002">
    <property type="entry name" value="Vesicle transport through interaction with t-SNAREsB"/>
    <property type="match status" value="1"/>
</dbReference>
<evidence type="ECO:0000259" key="12">
    <source>
        <dbReference type="Pfam" id="PF05008"/>
    </source>
</evidence>
<dbReference type="PANTHER" id="PTHR21230:SF26">
    <property type="entry name" value="VESICLE TRANSPORT THROUGH INTERACTION WITH T-SNARES HOMOLOG 1A"/>
    <property type="match status" value="1"/>
</dbReference>
<dbReference type="Proteomes" id="UP000709295">
    <property type="component" value="Unassembled WGS sequence"/>
</dbReference>
<dbReference type="GO" id="GO:0005484">
    <property type="term" value="F:SNAP receptor activity"/>
    <property type="evidence" value="ECO:0007669"/>
    <property type="project" value="TreeGrafter"/>
</dbReference>
<name>A0A8J5IMB1_9STRA</name>
<dbReference type="CDD" id="cd15862">
    <property type="entry name" value="SNARE_Vti1"/>
    <property type="match status" value="1"/>
</dbReference>
<dbReference type="PANTHER" id="PTHR21230">
    <property type="entry name" value="VESICLE TRANSPORT V-SNARE PROTEIN VTI1-RELATED"/>
    <property type="match status" value="1"/>
</dbReference>
<evidence type="ECO:0000256" key="4">
    <source>
        <dbReference type="ARBA" id="ARBA00022692"/>
    </source>
</evidence>
<evidence type="ECO:0000256" key="5">
    <source>
        <dbReference type="ARBA" id="ARBA00022927"/>
    </source>
</evidence>
<dbReference type="GO" id="GO:0031902">
    <property type="term" value="C:late endosome membrane"/>
    <property type="evidence" value="ECO:0007669"/>
    <property type="project" value="TreeGrafter"/>
</dbReference>
<evidence type="ECO:0000256" key="3">
    <source>
        <dbReference type="ARBA" id="ARBA00022448"/>
    </source>
</evidence>
<dbReference type="GO" id="GO:0006886">
    <property type="term" value="P:intracellular protein transport"/>
    <property type="evidence" value="ECO:0007669"/>
    <property type="project" value="InterPro"/>
</dbReference>
<dbReference type="GO" id="GO:0005789">
    <property type="term" value="C:endoplasmic reticulum membrane"/>
    <property type="evidence" value="ECO:0007669"/>
    <property type="project" value="TreeGrafter"/>
</dbReference>
<evidence type="ECO:0000256" key="9">
    <source>
        <dbReference type="SAM" id="Coils"/>
    </source>
</evidence>
<dbReference type="Pfam" id="PF05008">
    <property type="entry name" value="V-SNARE"/>
    <property type="match status" value="1"/>
</dbReference>
<feature type="domain" description="Vesicle transport v-SNARE N-terminal" evidence="12">
    <location>
        <begin position="40"/>
        <end position="128"/>
    </location>
</feature>
<keyword evidence="3" id="KW-0813">Transport</keyword>
<keyword evidence="7 9" id="KW-0175">Coiled coil</keyword>
<evidence type="ECO:0000256" key="6">
    <source>
        <dbReference type="ARBA" id="ARBA00022989"/>
    </source>
</evidence>
<feature type="coiled-coil region" evidence="9">
    <location>
        <begin position="167"/>
        <end position="208"/>
    </location>
</feature>
<sequence>LAALEKDYEEVSAETAEGEGEDEEFGEERASREHRRFAIMFDGYLEDYERAREEALKAIDEYARASDPAKREELVVTAKSCVDEVERYIRILENEAKNGSTRAAKRKMMEQVRNCRTKWTGLKTSLEKEILVGDARAGKPTDSWKDANTKEQMERCGERIDRNRRHLDEAQRTIAHTEAIAENVANNLLQQRNQLEHTELNVAQTQEDTDEAKGHIRSMACKAFTSRVLLLFVILALAVAIVLVSYYKWYPRNKKDYLGILPGSSNSTSGSSA</sequence>
<dbReference type="GO" id="GO:0012507">
    <property type="term" value="C:ER to Golgi transport vesicle membrane"/>
    <property type="evidence" value="ECO:0007669"/>
    <property type="project" value="TreeGrafter"/>
</dbReference>
<evidence type="ECO:0000256" key="1">
    <source>
        <dbReference type="ARBA" id="ARBA00004211"/>
    </source>
</evidence>
<comment type="subcellular location">
    <subcellularLocation>
        <location evidence="1">Membrane</location>
        <topology evidence="1">Single-pass type IV membrane protein</topology>
    </subcellularLocation>
</comment>
<keyword evidence="5" id="KW-0653">Protein transport</keyword>
<feature type="compositionally biased region" description="Acidic residues" evidence="10">
    <location>
        <begin position="7"/>
        <end position="26"/>
    </location>
</feature>
<proteinExistence type="inferred from homology"/>
<feature type="non-terminal residue" evidence="13">
    <location>
        <position position="1"/>
    </location>
</feature>
<keyword evidence="8 11" id="KW-0472">Membrane</keyword>
<keyword evidence="6 11" id="KW-1133">Transmembrane helix</keyword>
<feature type="transmembrane region" description="Helical" evidence="11">
    <location>
        <begin position="228"/>
        <end position="247"/>
    </location>
</feature>
<dbReference type="GO" id="GO:0006906">
    <property type="term" value="P:vesicle fusion"/>
    <property type="evidence" value="ECO:0007669"/>
    <property type="project" value="TreeGrafter"/>
</dbReference>
<dbReference type="InterPro" id="IPR007705">
    <property type="entry name" value="Vesicle_trsprt_v-SNARE_N"/>
</dbReference>
<reference evidence="13" key="1">
    <citation type="submission" date="2021-01" db="EMBL/GenBank/DDBJ databases">
        <title>Phytophthora aleatoria, a newly-described species from Pinus radiata is distinct from Phytophthora cactorum isolates based on comparative genomics.</title>
        <authorList>
            <person name="Mcdougal R."/>
            <person name="Panda P."/>
            <person name="Williams N."/>
            <person name="Studholme D.J."/>
        </authorList>
    </citation>
    <scope>NUCLEOTIDE SEQUENCE</scope>
    <source>
        <strain evidence="13">NZFS 4037</strain>
    </source>
</reference>
<dbReference type="GO" id="GO:0031201">
    <property type="term" value="C:SNARE complex"/>
    <property type="evidence" value="ECO:0007669"/>
    <property type="project" value="TreeGrafter"/>
</dbReference>
<comment type="caution">
    <text evidence="13">The sequence shown here is derived from an EMBL/GenBank/DDBJ whole genome shotgun (WGS) entry which is preliminary data.</text>
</comment>
<protein>
    <recommendedName>
        <fullName evidence="12">Vesicle transport v-SNARE N-terminal domain-containing protein</fullName>
    </recommendedName>
</protein>
<dbReference type="AlphaFoldDB" id="A0A8J5IMB1"/>
<feature type="region of interest" description="Disordered" evidence="10">
    <location>
        <begin position="1"/>
        <end position="31"/>
    </location>
</feature>
<evidence type="ECO:0000256" key="2">
    <source>
        <dbReference type="ARBA" id="ARBA00006108"/>
    </source>
</evidence>
<evidence type="ECO:0000313" key="14">
    <source>
        <dbReference type="Proteomes" id="UP000709295"/>
    </source>
</evidence>